<dbReference type="PANTHER" id="PTHR12360">
    <property type="entry name" value="NUCLEAR TRANSCRIPTION FACTOR, X-BOX BINDING 1 NFX1"/>
    <property type="match status" value="1"/>
</dbReference>
<dbReference type="Proteomes" id="UP000568158">
    <property type="component" value="Unassembled WGS sequence"/>
</dbReference>
<dbReference type="InterPro" id="IPR019787">
    <property type="entry name" value="Znf_PHD-finger"/>
</dbReference>
<dbReference type="Pfam" id="PF01422">
    <property type="entry name" value="zf-NF-X1"/>
    <property type="match status" value="6"/>
</dbReference>
<protein>
    <submittedName>
        <fullName evidence="14">Uncharacterized protein</fullName>
    </submittedName>
</protein>
<keyword evidence="3" id="KW-0479">Metal-binding</keyword>
<dbReference type="PANTHER" id="PTHR12360:SF12">
    <property type="entry name" value="TRANSCRIPTIONAL REPRESSOR NF-X1"/>
    <property type="match status" value="1"/>
</dbReference>
<reference evidence="14 15" key="1">
    <citation type="journal article" date="2020" name="Appl. Microbiol. Biotechnol.">
        <title>Targeted gene deletion in Brettanomyces bruxellensis with an expression-free CRISPR-Cas9 system.</title>
        <authorList>
            <person name="Varela C."/>
            <person name="Bartel C."/>
            <person name="Onetto C."/>
            <person name="Borneman A."/>
        </authorList>
    </citation>
    <scope>NUCLEOTIDE SEQUENCE [LARGE SCALE GENOMIC DNA]</scope>
    <source>
        <strain evidence="14 15">AWRI1613</strain>
    </source>
</reference>
<dbReference type="InterPro" id="IPR034078">
    <property type="entry name" value="NFX1_fam"/>
</dbReference>
<evidence type="ECO:0000256" key="2">
    <source>
        <dbReference type="ARBA" id="ARBA00007269"/>
    </source>
</evidence>
<evidence type="ECO:0000256" key="9">
    <source>
        <dbReference type="ARBA" id="ARBA00023242"/>
    </source>
</evidence>
<evidence type="ECO:0000256" key="5">
    <source>
        <dbReference type="ARBA" id="ARBA00022771"/>
    </source>
</evidence>
<evidence type="ECO:0000259" key="13">
    <source>
        <dbReference type="PROSITE" id="PS50089"/>
    </source>
</evidence>
<dbReference type="GO" id="GO:0000981">
    <property type="term" value="F:DNA-binding transcription factor activity, RNA polymerase II-specific"/>
    <property type="evidence" value="ECO:0007669"/>
    <property type="project" value="TreeGrafter"/>
</dbReference>
<evidence type="ECO:0000256" key="3">
    <source>
        <dbReference type="ARBA" id="ARBA00022723"/>
    </source>
</evidence>
<dbReference type="InterPro" id="IPR000967">
    <property type="entry name" value="Znf_NFX1"/>
</dbReference>
<feature type="compositionally biased region" description="Low complexity" evidence="11">
    <location>
        <begin position="411"/>
        <end position="532"/>
    </location>
</feature>
<accession>A0A8H6BG29</accession>
<feature type="compositionally biased region" description="Basic and acidic residues" evidence="11">
    <location>
        <begin position="56"/>
        <end position="149"/>
    </location>
</feature>
<evidence type="ECO:0000256" key="1">
    <source>
        <dbReference type="ARBA" id="ARBA00004123"/>
    </source>
</evidence>
<keyword evidence="9" id="KW-0539">Nucleus</keyword>
<evidence type="ECO:0000256" key="8">
    <source>
        <dbReference type="ARBA" id="ARBA00023163"/>
    </source>
</evidence>
<keyword evidence="5 10" id="KW-0863">Zinc-finger</keyword>
<evidence type="ECO:0000256" key="4">
    <source>
        <dbReference type="ARBA" id="ARBA00022737"/>
    </source>
</evidence>
<evidence type="ECO:0000256" key="10">
    <source>
        <dbReference type="PROSITE-ProRule" id="PRU00175"/>
    </source>
</evidence>
<gene>
    <name evidence="14" type="ORF">HII12_002646</name>
</gene>
<dbReference type="SUPFAM" id="SSF57850">
    <property type="entry name" value="RING/U-box"/>
    <property type="match status" value="1"/>
</dbReference>
<comment type="subcellular location">
    <subcellularLocation>
        <location evidence="1">Nucleus</location>
    </subcellularLocation>
</comment>
<keyword evidence="7" id="KW-0805">Transcription regulation</keyword>
<feature type="compositionally biased region" description="Low complexity" evidence="11">
    <location>
        <begin position="383"/>
        <end position="397"/>
    </location>
</feature>
<dbReference type="PROSITE" id="PS50016">
    <property type="entry name" value="ZF_PHD_2"/>
    <property type="match status" value="1"/>
</dbReference>
<dbReference type="AlphaFoldDB" id="A0A8H6BG29"/>
<dbReference type="InterPro" id="IPR001841">
    <property type="entry name" value="Znf_RING"/>
</dbReference>
<organism evidence="14 15">
    <name type="scientific">Dekkera bruxellensis</name>
    <name type="common">Brettanomyces custersii</name>
    <dbReference type="NCBI Taxonomy" id="5007"/>
    <lineage>
        <taxon>Eukaryota</taxon>
        <taxon>Fungi</taxon>
        <taxon>Dikarya</taxon>
        <taxon>Ascomycota</taxon>
        <taxon>Saccharomycotina</taxon>
        <taxon>Pichiomycetes</taxon>
        <taxon>Pichiales</taxon>
        <taxon>Pichiaceae</taxon>
        <taxon>Brettanomyces</taxon>
    </lineage>
</organism>
<dbReference type="GO" id="GO:0000977">
    <property type="term" value="F:RNA polymerase II transcription regulatory region sequence-specific DNA binding"/>
    <property type="evidence" value="ECO:0007669"/>
    <property type="project" value="TreeGrafter"/>
</dbReference>
<dbReference type="GO" id="GO:0000122">
    <property type="term" value="P:negative regulation of transcription by RNA polymerase II"/>
    <property type="evidence" value="ECO:0007669"/>
    <property type="project" value="TreeGrafter"/>
</dbReference>
<dbReference type="GO" id="GO:0008270">
    <property type="term" value="F:zinc ion binding"/>
    <property type="evidence" value="ECO:0007669"/>
    <property type="project" value="UniProtKB-KW"/>
</dbReference>
<dbReference type="EMBL" id="JABCYN010000025">
    <property type="protein sequence ID" value="KAF6011053.1"/>
    <property type="molecule type" value="Genomic_DNA"/>
</dbReference>
<dbReference type="CDD" id="cd06008">
    <property type="entry name" value="NF-X1-zinc-finger"/>
    <property type="match status" value="5"/>
</dbReference>
<evidence type="ECO:0000259" key="12">
    <source>
        <dbReference type="PROSITE" id="PS50016"/>
    </source>
</evidence>
<feature type="region of interest" description="Disordered" evidence="11">
    <location>
        <begin position="1"/>
        <end position="150"/>
    </location>
</feature>
<feature type="region of interest" description="Disordered" evidence="11">
    <location>
        <begin position="1011"/>
        <end position="1032"/>
    </location>
</feature>
<keyword evidence="6" id="KW-0862">Zinc</keyword>
<evidence type="ECO:0000313" key="15">
    <source>
        <dbReference type="Proteomes" id="UP000568158"/>
    </source>
</evidence>
<feature type="domain" description="RING-type" evidence="13">
    <location>
        <begin position="183"/>
        <end position="233"/>
    </location>
</feature>
<feature type="domain" description="PHD-type" evidence="12">
    <location>
        <begin position="180"/>
        <end position="235"/>
    </location>
</feature>
<feature type="compositionally biased region" description="Basic and acidic residues" evidence="11">
    <location>
        <begin position="9"/>
        <end position="42"/>
    </location>
</feature>
<dbReference type="PROSITE" id="PS50089">
    <property type="entry name" value="ZF_RING_2"/>
    <property type="match status" value="1"/>
</dbReference>
<feature type="region of interest" description="Disordered" evidence="11">
    <location>
        <begin position="383"/>
        <end position="532"/>
    </location>
</feature>
<dbReference type="GO" id="GO:0005634">
    <property type="term" value="C:nucleus"/>
    <property type="evidence" value="ECO:0007669"/>
    <property type="project" value="UniProtKB-SubCell"/>
</dbReference>
<evidence type="ECO:0000313" key="14">
    <source>
        <dbReference type="EMBL" id="KAF6011053.1"/>
    </source>
</evidence>
<proteinExistence type="inferred from homology"/>
<evidence type="ECO:0000256" key="6">
    <source>
        <dbReference type="ARBA" id="ARBA00022833"/>
    </source>
</evidence>
<dbReference type="SMART" id="SM00438">
    <property type="entry name" value="ZnF_NFX"/>
    <property type="match status" value="8"/>
</dbReference>
<keyword evidence="4" id="KW-0677">Repeat</keyword>
<feature type="compositionally biased region" description="Acidic residues" evidence="11">
    <location>
        <begin position="43"/>
        <end position="55"/>
    </location>
</feature>
<name>A0A8H6BG29_DEKBR</name>
<feature type="compositionally biased region" description="Polar residues" evidence="11">
    <location>
        <begin position="399"/>
        <end position="410"/>
    </location>
</feature>
<keyword evidence="8" id="KW-0804">Transcription</keyword>
<evidence type="ECO:0000256" key="7">
    <source>
        <dbReference type="ARBA" id="ARBA00023015"/>
    </source>
</evidence>
<evidence type="ECO:0000256" key="11">
    <source>
        <dbReference type="SAM" id="MobiDB-lite"/>
    </source>
</evidence>
<comment type="similarity">
    <text evidence="2">Belongs to the NFX1 family.</text>
</comment>
<sequence length="1217" mass="131148">MSSENIDGGMRRENPVNEEKKKESEGEVKEREKKNKEERGDEERGDEESGDEESGDKESENKERRDQGSEDSKDKESEDIKDKESEESKDKESEDSKDNESEDSKDNESEDSKDNESEDSKDNESEDSKDNESKESKDNESKESKDKTLVPKLPLEDNYVLPQGLSDLAVRILTEIHKGTYTCMICTGDIDSESRVWSCPMCSRVFDLECIRDWATRGSSTAEDRSWRCPACNERIHRLPKRYTCWCGKVVDPVENGPMPHSCGQTCGAALARCVHGCPLECHPGPHAERCTAMGPVMRCHCGRDARQVPCSLTPYGRGWSCGAVCGDLMPCGVHRCPRTCHAGLCGPCRVPVVVSCYCGRETRTVACCDVVAAYGGVREDAAGAATGTNDTNAGGTSKPKSISNPGTSADTARSINTTNTTSTNITNSDTASASKTTSTTSTDTNTARTDTSTNTSTNTTSSTSTKAIGTTPTDTASTATTSTNTTTGTISTTGSNTDSNSTSTTSTNNDTSTSTTPTNTTSTNNTSSTSTTPPIAGFSCNQTCNALLSCKVHRCTRECHPWEGPGGHECPRSPRAVTRCPCGKKTLEELGSRPRTRCTDPVATCGGVCGRLLACGVHRCYWRCHEGPCAPCYGEVDLACRCGREEYAVACRLAQTGYHPVCHHRCMARLSCRRHVCGARCCPFEQAALRRERQRARDIRHGALSPASPVDTGAIEPAHVCTRECGRTLACGLHTCHARCHAGPCPVCLESSSVDLVCACGRTVVPAPVRCGTKLPVCPYPCTRHLPCGHRAPPHHCHPDNVACPPCTVLVTRPCPCHRHIPVPRVLCSQKTVSCGRPCGLLLPCGVHHCRRVCHPPGHCESSAATCSQQCGRTLPCGHACHRKCHGGSPCDPDRFPCRVPVLSHCPCGRRSANLPCHAVSSGKSLPCDDECVREKRNKLMYAALGLGEPTSASSSSSPSSPSPLLLSKHSLATSTYSDFVLQLYAKQPVWCSSIQKILTDLISRLSTDASSTSLPSPMACSPESQDPEPKRSVFLNATASSHRPRISLSDALAVSRRVDAIEHHRAALRQKTYTLQAAASSDASIDAPAPANAIAISDVFFGVSRDRIHAALCDLWSGPRSDAVAALGDPQIKWIKDGLFAFYGSNYRERSPMAQVELQSLCDEFRGRLTKSNLAMSCCLASIDDEASVVYGERRQKKAPAKAGASIDASNFDWY</sequence>
<comment type="caution">
    <text evidence="14">The sequence shown here is derived from an EMBL/GenBank/DDBJ whole genome shotgun (WGS) entry which is preliminary data.</text>
</comment>